<protein>
    <submittedName>
        <fullName evidence="1">Uncharacterized protein</fullName>
    </submittedName>
</protein>
<evidence type="ECO:0000313" key="2">
    <source>
        <dbReference type="Proteomes" id="UP001064048"/>
    </source>
</evidence>
<dbReference type="Proteomes" id="UP001064048">
    <property type="component" value="Chromosome 7"/>
</dbReference>
<gene>
    <name evidence="1" type="ORF">MSG28_004816</name>
</gene>
<organism evidence="1 2">
    <name type="scientific">Choristoneura fumiferana</name>
    <name type="common">Spruce budworm moth</name>
    <name type="synonym">Archips fumiferana</name>
    <dbReference type="NCBI Taxonomy" id="7141"/>
    <lineage>
        <taxon>Eukaryota</taxon>
        <taxon>Metazoa</taxon>
        <taxon>Ecdysozoa</taxon>
        <taxon>Arthropoda</taxon>
        <taxon>Hexapoda</taxon>
        <taxon>Insecta</taxon>
        <taxon>Pterygota</taxon>
        <taxon>Neoptera</taxon>
        <taxon>Endopterygota</taxon>
        <taxon>Lepidoptera</taxon>
        <taxon>Glossata</taxon>
        <taxon>Ditrysia</taxon>
        <taxon>Tortricoidea</taxon>
        <taxon>Tortricidae</taxon>
        <taxon>Tortricinae</taxon>
        <taxon>Choristoneura</taxon>
    </lineage>
</organism>
<reference evidence="1 2" key="1">
    <citation type="journal article" date="2022" name="Genome Biol. Evol.">
        <title>The Spruce Budworm Genome: Reconstructing the Evolutionary History of Antifreeze Proteins.</title>
        <authorList>
            <person name="Beliveau C."/>
            <person name="Gagne P."/>
            <person name="Picq S."/>
            <person name="Vernygora O."/>
            <person name="Keeling C.I."/>
            <person name="Pinkney K."/>
            <person name="Doucet D."/>
            <person name="Wen F."/>
            <person name="Johnston J.S."/>
            <person name="Maaroufi H."/>
            <person name="Boyle B."/>
            <person name="Laroche J."/>
            <person name="Dewar K."/>
            <person name="Juretic N."/>
            <person name="Blackburn G."/>
            <person name="Nisole A."/>
            <person name="Brunet B."/>
            <person name="Brandao M."/>
            <person name="Lumley L."/>
            <person name="Duan J."/>
            <person name="Quan G."/>
            <person name="Lucarotti C.J."/>
            <person name="Roe A.D."/>
            <person name="Sperling F.A.H."/>
            <person name="Levesque R.C."/>
            <person name="Cusson M."/>
        </authorList>
    </citation>
    <scope>NUCLEOTIDE SEQUENCE [LARGE SCALE GENOMIC DNA]</scope>
    <source>
        <strain evidence="1">Glfc:IPQL:Cfum</strain>
    </source>
</reference>
<keyword evidence="2" id="KW-1185">Reference proteome</keyword>
<evidence type="ECO:0000313" key="1">
    <source>
        <dbReference type="EMBL" id="KAI8432422.1"/>
    </source>
</evidence>
<accession>A0ACC0K858</accession>
<proteinExistence type="predicted"/>
<sequence>MKLKKPPIRKIVTKWRDKAKYEDFDFNSETTTSNEVVTPFENSYVTDASADFNNDFSTEASEKGNKYQNLNKLYNKLLNNRYKPKPEYSEETQVYSSNVQIVDRYPFPSSRPTYIFSTPMPTPIITNVGNPQPWHQPSFQNFNRRTTKKPVQTKRPIKNQYDYQNSVHNNVQYPYHNFEVTTFPPSTAYTDRIVIRPEEYAASPDECPTIFLTLNNTFQGQGKEACPDLNIAVNTNVVNKNVVIESDEEDTENLFPNAFGDIDDSEAESTQANDYFESEEDDEEQADSASIEGTELTNYNAANEEILSDSPEAGGFGSPSTNLAALHKPSRPGSDLDDLFSFSGFVDFFRPSLSALTYGVASFFSSLPFAREAPKVIHVFQPQWQWDNDVKAWQLNTFPVDRDYKYRIPKNSNEENTVKPTLITSQKIPDEAIKEATTNSSSRDVKNKAGIGDSIKMVATQLLDNPSNSSVQAPIVADTRIPPKLKNQLALKHKIKTRNENGEEPLENAHVGVAVPVTMEELESENKVTDVSNESSTSNEGISTWILLSNPMGKDNISSSTEPTKVDESTKKAKPTPSKNKTKRPPINKVPVAKRPIIGSTNKSDLVAGGSAINENVYNKIKDTVLSNVQKNKSPSTQRTTTLKTTTVVSTTEPTTTKKEVASKATSTLPVVTVTSKPTKKKNKNKQKVSSTTTEATVLNESALLPMEPKEQEIELEISTPATTTKKPKRSSNKKKKTKKRKTSKPKPETEVSEIKTSNKTKSSKPSKKPTTDVSGVTTQIYNYFSREVMPSVGVGVIGLASLVGLASYFLYPFATPVRRTFEVDKKDDLYKHNAEEYANDGNGQAEEEMLGTVLAGMPAHSKHKLNPYAGQTSHVNRNPYPVKKEQDIRYRHVSTSSYEPNYNVRYPQQKTGIAHGAVYPEPINYNPQQQYETRHVYTTESKYAYDKGTTSYTPSYPAVEPIYAAPQTGPSGISSYGGESSNAIVYGVKPSVDTDFKPVYPFEGQYYGEHQTTNSPVTYPPTSMYLGSNNESEQPEDHKYDENTDDDTENADNKFVVGNVPKELSDSATPAVVPEHGPRNLNRKKRSLVFQKRSITGSIEEILKAAKDKNKDVFLSNEIDEALGITVKDVPVATSSTPNTNENKTAELREVIPVYAVSVDPTIEEKTTTDIPVTSEKTEFVESVSTLPINENKQETTTEQDMSNELDTTTKAFRVYEVFSSNNPVDASVKTNEDAKTETTTLKNMMTETTTEFKSELTSTMPPTSPASEIKIPSSSTQRPKPTIYPEVITYPL</sequence>
<comment type="caution">
    <text evidence="1">The sequence shown here is derived from an EMBL/GenBank/DDBJ whole genome shotgun (WGS) entry which is preliminary data.</text>
</comment>
<name>A0ACC0K858_CHOFU</name>
<dbReference type="EMBL" id="CM046107">
    <property type="protein sequence ID" value="KAI8432422.1"/>
    <property type="molecule type" value="Genomic_DNA"/>
</dbReference>